<feature type="signal peptide" evidence="3">
    <location>
        <begin position="1"/>
        <end position="23"/>
    </location>
</feature>
<evidence type="ECO:0000313" key="6">
    <source>
        <dbReference type="Proteomes" id="UP000630353"/>
    </source>
</evidence>
<protein>
    <submittedName>
        <fullName evidence="5">ABC transporter substrate-binding protein</fullName>
    </submittedName>
</protein>
<dbReference type="GO" id="GO:0030288">
    <property type="term" value="C:outer membrane-bounded periplasmic space"/>
    <property type="evidence" value="ECO:0007669"/>
    <property type="project" value="UniProtKB-ARBA"/>
</dbReference>
<dbReference type="InterPro" id="IPR000914">
    <property type="entry name" value="SBP_5_dom"/>
</dbReference>
<comment type="caution">
    <text evidence="5">The sequence shown here is derived from an EMBL/GenBank/DDBJ whole genome shotgun (WGS) entry which is preliminary data.</text>
</comment>
<dbReference type="PANTHER" id="PTHR30290">
    <property type="entry name" value="PERIPLASMIC BINDING COMPONENT OF ABC TRANSPORTER"/>
    <property type="match status" value="1"/>
</dbReference>
<dbReference type="InterPro" id="IPR039424">
    <property type="entry name" value="SBP_5"/>
</dbReference>
<feature type="chain" id="PRO_5037448685" evidence="3">
    <location>
        <begin position="24"/>
        <end position="527"/>
    </location>
</feature>
<gene>
    <name evidence="5" type="primary">dppAch2</name>
    <name evidence="5" type="ORF">GCM10017083_12570</name>
</gene>
<dbReference type="CDD" id="cd08512">
    <property type="entry name" value="PBP2_NikA_DppA_OppA_like_7"/>
    <property type="match status" value="1"/>
</dbReference>
<accession>A0A918XPM0</accession>
<reference evidence="5" key="1">
    <citation type="journal article" date="2014" name="Int. J. Syst. Evol. Microbiol.">
        <title>Complete genome sequence of Corynebacterium casei LMG S-19264T (=DSM 44701T), isolated from a smear-ripened cheese.</title>
        <authorList>
            <consortium name="US DOE Joint Genome Institute (JGI-PGF)"/>
            <person name="Walter F."/>
            <person name="Albersmeier A."/>
            <person name="Kalinowski J."/>
            <person name="Ruckert C."/>
        </authorList>
    </citation>
    <scope>NUCLEOTIDE SEQUENCE</scope>
    <source>
        <strain evidence="5">KCTC 42651</strain>
    </source>
</reference>
<organism evidence="5 6">
    <name type="scientific">Thalassobaculum fulvum</name>
    <dbReference type="NCBI Taxonomy" id="1633335"/>
    <lineage>
        <taxon>Bacteria</taxon>
        <taxon>Pseudomonadati</taxon>
        <taxon>Pseudomonadota</taxon>
        <taxon>Alphaproteobacteria</taxon>
        <taxon>Rhodospirillales</taxon>
        <taxon>Thalassobaculaceae</taxon>
        <taxon>Thalassobaculum</taxon>
    </lineage>
</organism>
<evidence type="ECO:0000256" key="2">
    <source>
        <dbReference type="ARBA" id="ARBA00005695"/>
    </source>
</evidence>
<dbReference type="Gene3D" id="3.90.76.10">
    <property type="entry name" value="Dipeptide-binding Protein, Domain 1"/>
    <property type="match status" value="1"/>
</dbReference>
<dbReference type="InterPro" id="IPR030678">
    <property type="entry name" value="Peptide/Ni-bd"/>
</dbReference>
<dbReference type="EMBL" id="BMZS01000002">
    <property type="protein sequence ID" value="GHD44760.1"/>
    <property type="molecule type" value="Genomic_DNA"/>
</dbReference>
<keyword evidence="3" id="KW-0732">Signal</keyword>
<dbReference type="AlphaFoldDB" id="A0A918XPM0"/>
<dbReference type="Gene3D" id="3.10.105.10">
    <property type="entry name" value="Dipeptide-binding Protein, Domain 3"/>
    <property type="match status" value="1"/>
</dbReference>
<evidence type="ECO:0000259" key="4">
    <source>
        <dbReference type="Pfam" id="PF00496"/>
    </source>
</evidence>
<comment type="subcellular location">
    <subcellularLocation>
        <location evidence="1">Periplasm</location>
    </subcellularLocation>
</comment>
<dbReference type="GO" id="GO:0043190">
    <property type="term" value="C:ATP-binding cassette (ABC) transporter complex"/>
    <property type="evidence" value="ECO:0007669"/>
    <property type="project" value="InterPro"/>
</dbReference>
<sequence length="527" mass="59387">MHMRKLIGVALVAGLTAASFAIASPSAQAFERRDGQKILVTAQRQAVPTMDPSVKYDASIRTMQQAMYDALLKYVDTPPRIVPWLAESYDVSDDGLTYTFHLVKGAKFHNGDPVDAEAVRWSFERTLKLGKGPAWMLNAFLKAENIKAVDAQTVTFTLDRPFAPFTSFLPWWYIMNPKQVLANEVDGDLGQKWLIENEAGSGPYRLKRVEQGTLYELERFDGYWRGFEGKLGGIIYKLIRESSAQRAALMRGEADLVTGLSPDEFDQVAKAKGVVTSTQPALTAFGIKFNTQGKLTSDINLRKAVAYAFDYDALIKIYNGRAVLQSSPFTDAILGKIDVPGMPRKDMAKAKEFLAKSKHPNGGIELEYVYVQGLEEERLMGLILIDSLKELNITVKMVPLTWANMVARGSKVETSPDMIAIFATPVSIDPDAVAIQYHPSSQGAYYGVHWLDDPELTKMIEEARFTTDWAKREPMYAEIQKKIVDLQPEIFGMMRERRIAYRDWVKGYEYSPVRMTEEVDFYPLYIE</sequence>
<dbReference type="PIRSF" id="PIRSF002741">
    <property type="entry name" value="MppA"/>
    <property type="match status" value="1"/>
</dbReference>
<evidence type="ECO:0000256" key="1">
    <source>
        <dbReference type="ARBA" id="ARBA00004418"/>
    </source>
</evidence>
<dbReference type="SUPFAM" id="SSF53850">
    <property type="entry name" value="Periplasmic binding protein-like II"/>
    <property type="match status" value="1"/>
</dbReference>
<evidence type="ECO:0000256" key="3">
    <source>
        <dbReference type="SAM" id="SignalP"/>
    </source>
</evidence>
<dbReference type="Proteomes" id="UP000630353">
    <property type="component" value="Unassembled WGS sequence"/>
</dbReference>
<reference evidence="5" key="2">
    <citation type="submission" date="2020-09" db="EMBL/GenBank/DDBJ databases">
        <authorList>
            <person name="Sun Q."/>
            <person name="Kim S."/>
        </authorList>
    </citation>
    <scope>NUCLEOTIDE SEQUENCE</scope>
    <source>
        <strain evidence="5">KCTC 42651</strain>
    </source>
</reference>
<dbReference type="GO" id="GO:1904680">
    <property type="term" value="F:peptide transmembrane transporter activity"/>
    <property type="evidence" value="ECO:0007669"/>
    <property type="project" value="TreeGrafter"/>
</dbReference>
<evidence type="ECO:0000313" key="5">
    <source>
        <dbReference type="EMBL" id="GHD44760.1"/>
    </source>
</evidence>
<name>A0A918XPM0_9PROT</name>
<proteinExistence type="inferred from homology"/>
<dbReference type="PANTHER" id="PTHR30290:SF34">
    <property type="entry name" value="ABC TRANSPORTER, PERIPLASMIC OLIGO-PEPTIDE BINDING PROTEIN, PUTATIVE-RELATED"/>
    <property type="match status" value="1"/>
</dbReference>
<dbReference type="Gene3D" id="3.40.190.10">
    <property type="entry name" value="Periplasmic binding protein-like II"/>
    <property type="match status" value="1"/>
</dbReference>
<dbReference type="Pfam" id="PF00496">
    <property type="entry name" value="SBP_bac_5"/>
    <property type="match status" value="1"/>
</dbReference>
<dbReference type="GO" id="GO:0015833">
    <property type="term" value="P:peptide transport"/>
    <property type="evidence" value="ECO:0007669"/>
    <property type="project" value="TreeGrafter"/>
</dbReference>
<keyword evidence="6" id="KW-1185">Reference proteome</keyword>
<comment type="similarity">
    <text evidence="2">Belongs to the bacterial solute-binding protein 5 family.</text>
</comment>
<feature type="domain" description="Solute-binding protein family 5" evidence="4">
    <location>
        <begin position="81"/>
        <end position="437"/>
    </location>
</feature>